<dbReference type="OrthoDB" id="637859at2"/>
<evidence type="ECO:0000313" key="5">
    <source>
        <dbReference type="Proteomes" id="UP000001192"/>
    </source>
</evidence>
<dbReference type="KEGG" id="bph:Bphy_3394"/>
<organism evidence="4 5">
    <name type="scientific">Paraburkholderia phymatum (strain DSM 17167 / CIP 108236 / LMG 21445 / STM815)</name>
    <name type="common">Burkholderia phymatum</name>
    <dbReference type="NCBI Taxonomy" id="391038"/>
    <lineage>
        <taxon>Bacteria</taxon>
        <taxon>Pseudomonadati</taxon>
        <taxon>Pseudomonadota</taxon>
        <taxon>Betaproteobacteria</taxon>
        <taxon>Burkholderiales</taxon>
        <taxon>Burkholderiaceae</taxon>
        <taxon>Paraburkholderia</taxon>
    </lineage>
</organism>
<dbReference type="SUPFAM" id="SSF56563">
    <property type="entry name" value="Major capsid protein gp5"/>
    <property type="match status" value="1"/>
</dbReference>
<evidence type="ECO:0000313" key="4">
    <source>
        <dbReference type="EMBL" id="ACC72548.1"/>
    </source>
</evidence>
<dbReference type="InterPro" id="IPR024455">
    <property type="entry name" value="Phage_capsid"/>
</dbReference>
<protein>
    <submittedName>
        <fullName evidence="4">Phage major capsid protein, HK97 family</fullName>
    </submittedName>
</protein>
<dbReference type="NCBIfam" id="TIGR01554">
    <property type="entry name" value="major_cap_HK97"/>
    <property type="match status" value="1"/>
</dbReference>
<dbReference type="EMBL" id="CP001044">
    <property type="protein sequence ID" value="ACC72548.1"/>
    <property type="molecule type" value="Genomic_DNA"/>
</dbReference>
<dbReference type="Pfam" id="PF05065">
    <property type="entry name" value="Phage_capsid"/>
    <property type="match status" value="1"/>
</dbReference>
<comment type="subcellular location">
    <subcellularLocation>
        <location evidence="1">Virion</location>
    </subcellularLocation>
</comment>
<name>B2JL19_PARP8</name>
<evidence type="ECO:0000256" key="1">
    <source>
        <dbReference type="ARBA" id="ARBA00004328"/>
    </source>
</evidence>
<gene>
    <name evidence="4" type="ordered locus">Bphy_3394</name>
</gene>
<evidence type="ECO:0000256" key="2">
    <source>
        <dbReference type="SAM" id="Coils"/>
    </source>
</evidence>
<reference evidence="5" key="1">
    <citation type="journal article" date="2014" name="Stand. Genomic Sci.">
        <title>Complete genome sequence of Burkholderia phymatum STM815(T), a broad host range and efficient nitrogen-fixing symbiont of Mimosa species.</title>
        <authorList>
            <person name="Moulin L."/>
            <person name="Klonowska A."/>
            <person name="Caroline B."/>
            <person name="Booth K."/>
            <person name="Vriezen J.A."/>
            <person name="Melkonian R."/>
            <person name="James E.K."/>
            <person name="Young J.P."/>
            <person name="Bena G."/>
            <person name="Hauser L."/>
            <person name="Land M."/>
            <person name="Kyrpides N."/>
            <person name="Bruce D."/>
            <person name="Chain P."/>
            <person name="Copeland A."/>
            <person name="Pitluck S."/>
            <person name="Woyke T."/>
            <person name="Lizotte-Waniewski M."/>
            <person name="Bristow J."/>
            <person name="Riley M."/>
        </authorList>
    </citation>
    <scope>NUCLEOTIDE SEQUENCE [LARGE SCALE GENOMIC DNA]</scope>
    <source>
        <strain evidence="5">DSM 17167 / CIP 108236 / LMG 21445 / STM815</strain>
    </source>
</reference>
<accession>B2JL19</accession>
<dbReference type="Gene3D" id="3.30.2400.10">
    <property type="entry name" value="Major capsid protein gp5"/>
    <property type="match status" value="1"/>
</dbReference>
<feature type="domain" description="Phage capsid-like C-terminal" evidence="3">
    <location>
        <begin position="114"/>
        <end position="377"/>
    </location>
</feature>
<dbReference type="eggNOG" id="COG4653">
    <property type="taxonomic scope" value="Bacteria"/>
</dbReference>
<feature type="coiled-coil region" evidence="2">
    <location>
        <begin position="18"/>
        <end position="45"/>
    </location>
</feature>
<dbReference type="Proteomes" id="UP000001192">
    <property type="component" value="Chromosome 2"/>
</dbReference>
<keyword evidence="2" id="KW-0175">Coiled coil</keyword>
<keyword evidence="5" id="KW-1185">Reference proteome</keyword>
<dbReference type="Gene3D" id="3.30.2320.10">
    <property type="entry name" value="hypothetical protein PF0899 domain"/>
    <property type="match status" value="1"/>
</dbReference>
<proteinExistence type="predicted"/>
<dbReference type="RefSeq" id="WP_012402721.1">
    <property type="nucleotide sequence ID" value="NC_010623.1"/>
</dbReference>
<dbReference type="AlphaFoldDB" id="B2JL19"/>
<evidence type="ECO:0000259" key="3">
    <source>
        <dbReference type="Pfam" id="PF05065"/>
    </source>
</evidence>
<dbReference type="STRING" id="391038.Bphy_3394"/>
<dbReference type="HOGENOM" id="CLU_051005_0_0_4"/>
<sequence length="397" mass="43354">MDMTEIKKALEETFGQIRDAQTKSLEEVRTELKTLDDKLSKTDINMIDLGQKLAGLSEKGQRETGAQTVGEYFVKSDAFKAMQGGGNAGRARISLEGEQLKAVAPIFESVDPNQYPVPSDRRTTIIPPGMNDVWIRDLLPGGTTTSNLIEYPREKAAQLNADYQTEGQLKAQSDLSFEMAQAPIVTLAHWLLASRQVLDDVAQLQSYINMRMTYGLRMKEDKELLTGDGATGHIAGLITQAAPFAPTDPALNGVDNIRLAMAQVQAAFYNPTFAVMNPLDWASIQLMKNAQGEYLFGSPLAPVTPRLWNINIDATYAMAQGQFLVGDARQAMVWDRQAINIEVSREDVDNFRRNMVTILVEERLGLSVFAQAAFATGSLVATVAPGGTKSSKSSASA</sequence>
<dbReference type="InterPro" id="IPR054612">
    <property type="entry name" value="Phage_capsid-like_C"/>
</dbReference>